<reference evidence="1" key="1">
    <citation type="submission" date="2021-06" db="EMBL/GenBank/DDBJ databases">
        <authorList>
            <person name="Kallberg Y."/>
            <person name="Tangrot J."/>
            <person name="Rosling A."/>
        </authorList>
    </citation>
    <scope>NUCLEOTIDE SEQUENCE</scope>
    <source>
        <strain evidence="1">MA461A</strain>
    </source>
</reference>
<sequence>EINADLIDLLGSFVDNNKEKITNKSQEELEDTKMGPNSTFDCFSDLESRDIDQNHNWINDFQQYYSNINFEEANSFVSNYRKLNNEIQDNETSNNNIDYQTLNNNQKIIFK</sequence>
<dbReference type="EMBL" id="CAJVQC010181451">
    <property type="protein sequence ID" value="CAG8852357.1"/>
    <property type="molecule type" value="Genomic_DNA"/>
</dbReference>
<keyword evidence="2" id="KW-1185">Reference proteome</keyword>
<comment type="caution">
    <text evidence="1">The sequence shown here is derived from an EMBL/GenBank/DDBJ whole genome shotgun (WGS) entry which is preliminary data.</text>
</comment>
<feature type="non-terminal residue" evidence="1">
    <location>
        <position position="1"/>
    </location>
</feature>
<protein>
    <submittedName>
        <fullName evidence="1">20158_t:CDS:1</fullName>
    </submittedName>
</protein>
<gene>
    <name evidence="1" type="ORF">RPERSI_LOCUS37039</name>
</gene>
<name>A0ACA9SYY5_9GLOM</name>
<dbReference type="Proteomes" id="UP000789920">
    <property type="component" value="Unassembled WGS sequence"/>
</dbReference>
<accession>A0ACA9SYY5</accession>
<evidence type="ECO:0000313" key="2">
    <source>
        <dbReference type="Proteomes" id="UP000789920"/>
    </source>
</evidence>
<proteinExistence type="predicted"/>
<organism evidence="1 2">
    <name type="scientific">Racocetra persica</name>
    <dbReference type="NCBI Taxonomy" id="160502"/>
    <lineage>
        <taxon>Eukaryota</taxon>
        <taxon>Fungi</taxon>
        <taxon>Fungi incertae sedis</taxon>
        <taxon>Mucoromycota</taxon>
        <taxon>Glomeromycotina</taxon>
        <taxon>Glomeromycetes</taxon>
        <taxon>Diversisporales</taxon>
        <taxon>Gigasporaceae</taxon>
        <taxon>Racocetra</taxon>
    </lineage>
</organism>
<evidence type="ECO:0000313" key="1">
    <source>
        <dbReference type="EMBL" id="CAG8852357.1"/>
    </source>
</evidence>